<dbReference type="RefSeq" id="XP_070898164.1">
    <property type="nucleotide sequence ID" value="XM_071035780.1"/>
</dbReference>
<protein>
    <submittedName>
        <fullName evidence="1">Uncharacterized protein</fullName>
    </submittedName>
</protein>
<organism evidence="1 2">
    <name type="scientific">Aspergillus pseudodeflectus</name>
    <dbReference type="NCBI Taxonomy" id="176178"/>
    <lineage>
        <taxon>Eukaryota</taxon>
        <taxon>Fungi</taxon>
        <taxon>Dikarya</taxon>
        <taxon>Ascomycota</taxon>
        <taxon>Pezizomycotina</taxon>
        <taxon>Eurotiomycetes</taxon>
        <taxon>Eurotiomycetidae</taxon>
        <taxon>Eurotiales</taxon>
        <taxon>Aspergillaceae</taxon>
        <taxon>Aspergillus</taxon>
        <taxon>Aspergillus subgen. Nidulantes</taxon>
    </lineage>
</organism>
<gene>
    <name evidence="1" type="ORF">BJX68DRAFT_103361</name>
</gene>
<evidence type="ECO:0000313" key="1">
    <source>
        <dbReference type="EMBL" id="KAL2848256.1"/>
    </source>
</evidence>
<dbReference type="GeneID" id="98150944"/>
<keyword evidence="2" id="KW-1185">Reference proteome</keyword>
<dbReference type="Proteomes" id="UP001610444">
    <property type="component" value="Unassembled WGS sequence"/>
</dbReference>
<reference evidence="1 2" key="1">
    <citation type="submission" date="2024-07" db="EMBL/GenBank/DDBJ databases">
        <title>Section-level genome sequencing and comparative genomics of Aspergillus sections Usti and Cavernicolus.</title>
        <authorList>
            <consortium name="Lawrence Berkeley National Laboratory"/>
            <person name="Nybo J.L."/>
            <person name="Vesth T.C."/>
            <person name="Theobald S."/>
            <person name="Frisvad J.C."/>
            <person name="Larsen T.O."/>
            <person name="Kjaerboelling I."/>
            <person name="Rothschild-Mancinelli K."/>
            <person name="Lyhne E.K."/>
            <person name="Kogle M.E."/>
            <person name="Barry K."/>
            <person name="Clum A."/>
            <person name="Na H."/>
            <person name="Ledsgaard L."/>
            <person name="Lin J."/>
            <person name="Lipzen A."/>
            <person name="Kuo A."/>
            <person name="Riley R."/>
            <person name="Mondo S."/>
            <person name="LaButti K."/>
            <person name="Haridas S."/>
            <person name="Pangalinan J."/>
            <person name="Salamov A.A."/>
            <person name="Simmons B.A."/>
            <person name="Magnuson J.K."/>
            <person name="Chen J."/>
            <person name="Drula E."/>
            <person name="Henrissat B."/>
            <person name="Wiebenga A."/>
            <person name="Lubbers R.J."/>
            <person name="Gomes A.C."/>
            <person name="Macurrencykelacurrency M.R."/>
            <person name="Stajich J."/>
            <person name="Grigoriev I.V."/>
            <person name="Mortensen U.H."/>
            <person name="De vries R.P."/>
            <person name="Baker S.E."/>
            <person name="Andersen M.R."/>
        </authorList>
    </citation>
    <scope>NUCLEOTIDE SEQUENCE [LARGE SCALE GENOMIC DNA]</scope>
    <source>
        <strain evidence="1 2">CBS 756.74</strain>
    </source>
</reference>
<accession>A0ABR4K7G8</accession>
<proteinExistence type="predicted"/>
<name>A0ABR4K7G8_9EURO</name>
<evidence type="ECO:0000313" key="2">
    <source>
        <dbReference type="Proteomes" id="UP001610444"/>
    </source>
</evidence>
<sequence>MTGPSQEALLAYKAYFEQDPSTCYYLPFLKHLIYFLMDEFDIGINPNILPSNPNDETMAEESFRAQVIDRLYMDKRFEQGKRAILKAAARTSEEYSTITDFISKSESEIVTWTDQATDDCRQPHVPPNLGKFDRSTLAQQPRVQTRLLEAIDPGSGIPLPPSLELEPLKRHEILEHLVAKVEELHAERYQEILKDKYRESLCTMLERNLVPGVRVICESGLFSLEGILSIGGNVSSTGAGVYLHILCYTEGSILAFTTTSGTQKDDICSQFVILARADIDNGAENISRLEQCMLNMQEMWMACVFRTLTSRDLEKYLPPSVSQASSGRHLNVVPPLWQRFQNENIPDILGVCSRPTFREFLQSKDPTIRRWAEKARDSYNDLRNSPDPQLRQYWFENNARQLQEAWDANDENTRESLKVYQITGKEETVQCSPGRSRGFLTCGKFNISLPQALRITPGSKVHVKFHLHETGIPHRYAQQALNSDPSSRLAISVIGVDASGHHVSSFLQSSRGEKLPMRMNTLVDALEDVTFKETCLLRRRWVVTHSRETSRRETKYTD</sequence>
<dbReference type="EMBL" id="JBFXLR010000026">
    <property type="protein sequence ID" value="KAL2848256.1"/>
    <property type="molecule type" value="Genomic_DNA"/>
</dbReference>
<comment type="caution">
    <text evidence="1">The sequence shown here is derived from an EMBL/GenBank/DDBJ whole genome shotgun (WGS) entry which is preliminary data.</text>
</comment>